<dbReference type="Proteomes" id="UP000886881">
    <property type="component" value="Unassembled WGS sequence"/>
</dbReference>
<evidence type="ECO:0000313" key="1">
    <source>
        <dbReference type="EMBL" id="HIT47305.1"/>
    </source>
</evidence>
<dbReference type="AlphaFoldDB" id="A0A9D1KJ07"/>
<dbReference type="EMBL" id="DVLC01000105">
    <property type="protein sequence ID" value="HIT47305.1"/>
    <property type="molecule type" value="Genomic_DNA"/>
</dbReference>
<sequence>MAAIKSAPDIDKFKNILKEKGLKATPQRLAVHDAMLKLGHASADMVTEQMEKEGFTKITIASVYNILSTLADLKVYSRRTSSNNKMYFDVNTFRHIHLYDKTNHEYRDVIDDELLSLVESRFKGRKFRGYTVDNVDIQIVCHPSRRK</sequence>
<dbReference type="GO" id="GO:0003700">
    <property type="term" value="F:DNA-binding transcription factor activity"/>
    <property type="evidence" value="ECO:0007669"/>
    <property type="project" value="InterPro"/>
</dbReference>
<dbReference type="GO" id="GO:0045892">
    <property type="term" value="P:negative regulation of DNA-templated transcription"/>
    <property type="evidence" value="ECO:0007669"/>
    <property type="project" value="TreeGrafter"/>
</dbReference>
<dbReference type="InterPro" id="IPR002481">
    <property type="entry name" value="FUR"/>
</dbReference>
<dbReference type="Pfam" id="PF01475">
    <property type="entry name" value="FUR"/>
    <property type="match status" value="1"/>
</dbReference>
<evidence type="ECO:0000313" key="2">
    <source>
        <dbReference type="Proteomes" id="UP000886881"/>
    </source>
</evidence>
<proteinExistence type="predicted"/>
<dbReference type="InterPro" id="IPR036390">
    <property type="entry name" value="WH_DNA-bd_sf"/>
</dbReference>
<dbReference type="Gene3D" id="1.10.10.10">
    <property type="entry name" value="Winged helix-like DNA-binding domain superfamily/Winged helix DNA-binding domain"/>
    <property type="match status" value="1"/>
</dbReference>
<gene>
    <name evidence="1" type="ORF">IAC35_05555</name>
</gene>
<name>A0A9D1KJ07_9BACT</name>
<dbReference type="GO" id="GO:0008270">
    <property type="term" value="F:zinc ion binding"/>
    <property type="evidence" value="ECO:0007669"/>
    <property type="project" value="TreeGrafter"/>
</dbReference>
<dbReference type="InterPro" id="IPR036388">
    <property type="entry name" value="WH-like_DNA-bd_sf"/>
</dbReference>
<reference evidence="1" key="1">
    <citation type="submission" date="2020-10" db="EMBL/GenBank/DDBJ databases">
        <authorList>
            <person name="Gilroy R."/>
        </authorList>
    </citation>
    <scope>NUCLEOTIDE SEQUENCE</scope>
    <source>
        <strain evidence="1">ChiHecec2B26-709</strain>
    </source>
</reference>
<protein>
    <submittedName>
        <fullName evidence="1">Transcriptional repressor</fullName>
    </submittedName>
</protein>
<dbReference type="GO" id="GO:1900376">
    <property type="term" value="P:regulation of secondary metabolite biosynthetic process"/>
    <property type="evidence" value="ECO:0007669"/>
    <property type="project" value="TreeGrafter"/>
</dbReference>
<accession>A0A9D1KJ07</accession>
<comment type="caution">
    <text evidence="1">The sequence shown here is derived from an EMBL/GenBank/DDBJ whole genome shotgun (WGS) entry which is preliminary data.</text>
</comment>
<dbReference type="PANTHER" id="PTHR33202">
    <property type="entry name" value="ZINC UPTAKE REGULATION PROTEIN"/>
    <property type="match status" value="1"/>
</dbReference>
<organism evidence="1 2">
    <name type="scientific">Candidatus Cryptobacteroides merdipullorum</name>
    <dbReference type="NCBI Taxonomy" id="2840771"/>
    <lineage>
        <taxon>Bacteria</taxon>
        <taxon>Pseudomonadati</taxon>
        <taxon>Bacteroidota</taxon>
        <taxon>Bacteroidia</taxon>
        <taxon>Bacteroidales</taxon>
        <taxon>Candidatus Cryptobacteroides</taxon>
    </lineage>
</organism>
<reference evidence="1" key="2">
    <citation type="journal article" date="2021" name="PeerJ">
        <title>Extensive microbial diversity within the chicken gut microbiome revealed by metagenomics and culture.</title>
        <authorList>
            <person name="Gilroy R."/>
            <person name="Ravi A."/>
            <person name="Getino M."/>
            <person name="Pursley I."/>
            <person name="Horton D.L."/>
            <person name="Alikhan N.F."/>
            <person name="Baker D."/>
            <person name="Gharbi K."/>
            <person name="Hall N."/>
            <person name="Watson M."/>
            <person name="Adriaenssens E.M."/>
            <person name="Foster-Nyarko E."/>
            <person name="Jarju S."/>
            <person name="Secka A."/>
            <person name="Antonio M."/>
            <person name="Oren A."/>
            <person name="Chaudhuri R.R."/>
            <person name="La Ragione R."/>
            <person name="Hildebrand F."/>
            <person name="Pallen M.J."/>
        </authorList>
    </citation>
    <scope>NUCLEOTIDE SEQUENCE</scope>
    <source>
        <strain evidence="1">ChiHecec2B26-709</strain>
    </source>
</reference>
<dbReference type="PANTHER" id="PTHR33202:SF7">
    <property type="entry name" value="FERRIC UPTAKE REGULATION PROTEIN"/>
    <property type="match status" value="1"/>
</dbReference>
<dbReference type="SUPFAM" id="SSF46785">
    <property type="entry name" value="Winged helix' DNA-binding domain"/>
    <property type="match status" value="1"/>
</dbReference>
<dbReference type="GO" id="GO:0000976">
    <property type="term" value="F:transcription cis-regulatory region binding"/>
    <property type="evidence" value="ECO:0007669"/>
    <property type="project" value="TreeGrafter"/>
</dbReference>